<feature type="domain" description="Pectinesterase inhibitor" evidence="3">
    <location>
        <begin position="30"/>
        <end position="157"/>
    </location>
</feature>
<evidence type="ECO:0000259" key="3">
    <source>
        <dbReference type="Pfam" id="PF04043"/>
    </source>
</evidence>
<feature type="chain" id="PRO_5025506942" description="Pectinesterase inhibitor domain-containing protein" evidence="2">
    <location>
        <begin position="27"/>
        <end position="215"/>
    </location>
</feature>
<gene>
    <name evidence="4" type="ORF">F3Y22_tig00111877pilonHSYRG00247</name>
</gene>
<sequence>MNPIANNVALLLSFFICLSFFPSLNAAPDVSKICEKLRHKDLCISSYRQSYIGRYLPDNARPEVIASIIIKIVVNNASDVSRNLKTTVLEGPKPLTPEVKAKYGICDHEVVSAMKELDKLRTAMEIKNRNAEKYNMKSAVANVEKCEKELTSVEAQLPDKQQFDEVLILKRCWKMSKMLLKISVEMKRRYRRTKIDTIILLTSLYACIGPRYEHQ</sequence>
<dbReference type="Gene3D" id="1.20.140.40">
    <property type="entry name" value="Invertase/pectin methylesterase inhibitor family protein"/>
    <property type="match status" value="1"/>
</dbReference>
<evidence type="ECO:0000313" key="5">
    <source>
        <dbReference type="Proteomes" id="UP000436088"/>
    </source>
</evidence>
<keyword evidence="5" id="KW-1185">Reference proteome</keyword>
<evidence type="ECO:0000256" key="2">
    <source>
        <dbReference type="SAM" id="SignalP"/>
    </source>
</evidence>
<evidence type="ECO:0000313" key="4">
    <source>
        <dbReference type="EMBL" id="KAE8671968.1"/>
    </source>
</evidence>
<evidence type="ECO:0000256" key="1">
    <source>
        <dbReference type="SAM" id="Coils"/>
    </source>
</evidence>
<dbReference type="GO" id="GO:0004857">
    <property type="term" value="F:enzyme inhibitor activity"/>
    <property type="evidence" value="ECO:0007669"/>
    <property type="project" value="InterPro"/>
</dbReference>
<feature type="coiled-coil region" evidence="1">
    <location>
        <begin position="117"/>
        <end position="156"/>
    </location>
</feature>
<dbReference type="InterPro" id="IPR006501">
    <property type="entry name" value="Pectinesterase_inhib_dom"/>
</dbReference>
<reference evidence="4" key="1">
    <citation type="submission" date="2019-09" db="EMBL/GenBank/DDBJ databases">
        <title>Draft genome information of white flower Hibiscus syriacus.</title>
        <authorList>
            <person name="Kim Y.-M."/>
        </authorList>
    </citation>
    <scope>NUCLEOTIDE SEQUENCE [LARGE SCALE GENOMIC DNA]</scope>
    <source>
        <strain evidence="4">YM2019G1</strain>
    </source>
</reference>
<keyword evidence="1" id="KW-0175">Coiled coil</keyword>
<dbReference type="SUPFAM" id="SSF101148">
    <property type="entry name" value="Plant invertase/pectin methylesterase inhibitor"/>
    <property type="match status" value="1"/>
</dbReference>
<organism evidence="4 5">
    <name type="scientific">Hibiscus syriacus</name>
    <name type="common">Rose of Sharon</name>
    <dbReference type="NCBI Taxonomy" id="106335"/>
    <lineage>
        <taxon>Eukaryota</taxon>
        <taxon>Viridiplantae</taxon>
        <taxon>Streptophyta</taxon>
        <taxon>Embryophyta</taxon>
        <taxon>Tracheophyta</taxon>
        <taxon>Spermatophyta</taxon>
        <taxon>Magnoliopsida</taxon>
        <taxon>eudicotyledons</taxon>
        <taxon>Gunneridae</taxon>
        <taxon>Pentapetalae</taxon>
        <taxon>rosids</taxon>
        <taxon>malvids</taxon>
        <taxon>Malvales</taxon>
        <taxon>Malvaceae</taxon>
        <taxon>Malvoideae</taxon>
        <taxon>Hibiscus</taxon>
    </lineage>
</organism>
<dbReference type="Pfam" id="PF04043">
    <property type="entry name" value="PMEI"/>
    <property type="match status" value="1"/>
</dbReference>
<accession>A0A6A2XA37</accession>
<dbReference type="AlphaFoldDB" id="A0A6A2XA37"/>
<dbReference type="NCBIfam" id="TIGR01614">
    <property type="entry name" value="PME_inhib"/>
    <property type="match status" value="1"/>
</dbReference>
<comment type="caution">
    <text evidence="4">The sequence shown here is derived from an EMBL/GenBank/DDBJ whole genome shotgun (WGS) entry which is preliminary data.</text>
</comment>
<dbReference type="Proteomes" id="UP000436088">
    <property type="component" value="Unassembled WGS sequence"/>
</dbReference>
<proteinExistence type="predicted"/>
<dbReference type="EMBL" id="VEPZ02001457">
    <property type="protein sequence ID" value="KAE8671968.1"/>
    <property type="molecule type" value="Genomic_DNA"/>
</dbReference>
<feature type="signal peptide" evidence="2">
    <location>
        <begin position="1"/>
        <end position="26"/>
    </location>
</feature>
<protein>
    <recommendedName>
        <fullName evidence="3">Pectinesterase inhibitor domain-containing protein</fullName>
    </recommendedName>
</protein>
<name>A0A6A2XA37_HIBSY</name>
<dbReference type="InterPro" id="IPR035513">
    <property type="entry name" value="Invertase/methylesterase_inhib"/>
</dbReference>
<keyword evidence="2" id="KW-0732">Signal</keyword>